<name>A0A6J5DCX6_9BURK</name>
<dbReference type="InterPro" id="IPR011051">
    <property type="entry name" value="RmlC_Cupin_sf"/>
</dbReference>
<reference evidence="2 3" key="1">
    <citation type="submission" date="2020-04" db="EMBL/GenBank/DDBJ databases">
        <authorList>
            <person name="De Canck E."/>
        </authorList>
    </citation>
    <scope>NUCLEOTIDE SEQUENCE [LARGE SCALE GENOMIC DNA]</scope>
    <source>
        <strain evidence="2 3">LMG 29660</strain>
    </source>
</reference>
<evidence type="ECO:0000259" key="1">
    <source>
        <dbReference type="Pfam" id="PF07883"/>
    </source>
</evidence>
<gene>
    <name evidence="2" type="ORF">LMG29660_01470</name>
</gene>
<evidence type="ECO:0000313" key="3">
    <source>
        <dbReference type="Proteomes" id="UP000494135"/>
    </source>
</evidence>
<dbReference type="InterPro" id="IPR014710">
    <property type="entry name" value="RmlC-like_jellyroll"/>
</dbReference>
<dbReference type="Gene3D" id="2.60.120.10">
    <property type="entry name" value="Jelly Rolls"/>
    <property type="match status" value="1"/>
</dbReference>
<dbReference type="EMBL" id="CADIKG010000002">
    <property type="protein sequence ID" value="CAB3751141.1"/>
    <property type="molecule type" value="Genomic_DNA"/>
</dbReference>
<organism evidence="2 3">
    <name type="scientific">Burkholderia puraquae</name>
    <dbReference type="NCBI Taxonomy" id="1904757"/>
    <lineage>
        <taxon>Bacteria</taxon>
        <taxon>Pseudomonadati</taxon>
        <taxon>Pseudomonadota</taxon>
        <taxon>Betaproteobacteria</taxon>
        <taxon>Burkholderiales</taxon>
        <taxon>Burkholderiaceae</taxon>
        <taxon>Burkholderia</taxon>
        <taxon>Burkholderia cepacia complex</taxon>
    </lineage>
</organism>
<dbReference type="AlphaFoldDB" id="A0A6J5DCX6"/>
<dbReference type="Pfam" id="PF07883">
    <property type="entry name" value="Cupin_2"/>
    <property type="match status" value="1"/>
</dbReference>
<dbReference type="CDD" id="cd02209">
    <property type="entry name" value="cupin_XRE_C"/>
    <property type="match status" value="1"/>
</dbReference>
<sequence length="95" mass="10387">MTPSFTPAGQQMVCDTPIYAYGMLANDLTGKRTVPVRGRIHARKLSDFAGYIRHSGEEFVFVPNGELELRFENGHPYRLGAGDGLYFGSAVGTCT</sequence>
<dbReference type="InterPro" id="IPR013096">
    <property type="entry name" value="Cupin_2"/>
</dbReference>
<accession>A0A6J5DCX6</accession>
<feature type="domain" description="Cupin type-2" evidence="1">
    <location>
        <begin position="52"/>
        <end position="89"/>
    </location>
</feature>
<proteinExistence type="predicted"/>
<protein>
    <recommendedName>
        <fullName evidence="1">Cupin type-2 domain-containing protein</fullName>
    </recommendedName>
</protein>
<evidence type="ECO:0000313" key="2">
    <source>
        <dbReference type="EMBL" id="CAB3751141.1"/>
    </source>
</evidence>
<dbReference type="SUPFAM" id="SSF51182">
    <property type="entry name" value="RmlC-like cupins"/>
    <property type="match status" value="1"/>
</dbReference>
<dbReference type="Proteomes" id="UP000494135">
    <property type="component" value="Unassembled WGS sequence"/>
</dbReference>